<dbReference type="Proteomes" id="UP000316471">
    <property type="component" value="Unassembled WGS sequence"/>
</dbReference>
<name>A0A562LRG6_9GAMM</name>
<keyword evidence="1" id="KW-0732">Signal</keyword>
<organism evidence="2 3">
    <name type="scientific">Aerolutibacter ruishenii</name>
    <dbReference type="NCBI Taxonomy" id="686800"/>
    <lineage>
        <taxon>Bacteria</taxon>
        <taxon>Pseudomonadati</taxon>
        <taxon>Pseudomonadota</taxon>
        <taxon>Gammaproteobacteria</taxon>
        <taxon>Lysobacterales</taxon>
        <taxon>Lysobacteraceae</taxon>
        <taxon>Aerolutibacter</taxon>
    </lineage>
</organism>
<gene>
    <name evidence="2" type="ORF">IP93_01808</name>
</gene>
<accession>A0A562LRG6</accession>
<sequence>MNTLLALLYLLLSLFGVDAHRGTEALCDYTLLPGVCQIVPTVQPPTHEKAPAPGRGFVFH</sequence>
<evidence type="ECO:0000256" key="1">
    <source>
        <dbReference type="SAM" id="SignalP"/>
    </source>
</evidence>
<feature type="chain" id="PRO_5022241589" evidence="1">
    <location>
        <begin position="20"/>
        <end position="60"/>
    </location>
</feature>
<reference evidence="2 3" key="1">
    <citation type="journal article" date="2015" name="Stand. Genomic Sci.">
        <title>Genomic Encyclopedia of Bacterial and Archaeal Type Strains, Phase III: the genomes of soil and plant-associated and newly described type strains.</title>
        <authorList>
            <person name="Whitman W.B."/>
            <person name="Woyke T."/>
            <person name="Klenk H.P."/>
            <person name="Zhou Y."/>
            <person name="Lilburn T.G."/>
            <person name="Beck B.J."/>
            <person name="De Vos P."/>
            <person name="Vandamme P."/>
            <person name="Eisen J.A."/>
            <person name="Garrity G."/>
            <person name="Hugenholtz P."/>
            <person name="Kyrpides N.C."/>
        </authorList>
    </citation>
    <scope>NUCLEOTIDE SEQUENCE [LARGE SCALE GENOMIC DNA]</scope>
    <source>
        <strain evidence="2 3">CGMCC 1.10136</strain>
    </source>
</reference>
<comment type="caution">
    <text evidence="2">The sequence shown here is derived from an EMBL/GenBank/DDBJ whole genome shotgun (WGS) entry which is preliminary data.</text>
</comment>
<proteinExistence type="predicted"/>
<keyword evidence="3" id="KW-1185">Reference proteome</keyword>
<protein>
    <submittedName>
        <fullName evidence="2">Uncharacterized protein</fullName>
    </submittedName>
</protein>
<dbReference type="AlphaFoldDB" id="A0A562LRG6"/>
<feature type="signal peptide" evidence="1">
    <location>
        <begin position="1"/>
        <end position="19"/>
    </location>
</feature>
<evidence type="ECO:0000313" key="2">
    <source>
        <dbReference type="EMBL" id="TWI10231.1"/>
    </source>
</evidence>
<evidence type="ECO:0000313" key="3">
    <source>
        <dbReference type="Proteomes" id="UP000316471"/>
    </source>
</evidence>
<dbReference type="RefSeq" id="WP_144814715.1">
    <property type="nucleotide sequence ID" value="NZ_VLKP01000007.1"/>
</dbReference>
<dbReference type="EMBL" id="VLKP01000007">
    <property type="protein sequence ID" value="TWI10231.1"/>
    <property type="molecule type" value="Genomic_DNA"/>
</dbReference>